<dbReference type="GO" id="GO:0005576">
    <property type="term" value="C:extracellular region"/>
    <property type="evidence" value="ECO:0007669"/>
    <property type="project" value="UniProtKB-SubCell"/>
</dbReference>
<dbReference type="Pfam" id="PF24517">
    <property type="entry name" value="CBM96"/>
    <property type="match status" value="1"/>
</dbReference>
<dbReference type="PANTHER" id="PTHR43662:SF3">
    <property type="entry name" value="DOMAIN PROTEIN, PUTATIVE (AFU_ORTHOLOGUE AFUA_6G11970)-RELATED"/>
    <property type="match status" value="1"/>
</dbReference>
<dbReference type="InterPro" id="IPR055372">
    <property type="entry name" value="CBM96"/>
</dbReference>
<feature type="domain" description="DUF1996" evidence="4">
    <location>
        <begin position="61"/>
        <end position="296"/>
    </location>
</feature>
<comment type="subcellular location">
    <subcellularLocation>
        <location evidence="1">Secreted</location>
    </subcellularLocation>
</comment>
<evidence type="ECO:0000313" key="7">
    <source>
        <dbReference type="Proteomes" id="UP000071859"/>
    </source>
</evidence>
<dbReference type="EMBL" id="FCOX02000011">
    <property type="protein sequence ID" value="SAK69347.1"/>
    <property type="molecule type" value="Genomic_DNA"/>
</dbReference>
<accession>A0A158BJ30</accession>
<sequence length="473" mass="51078">MIYCSRHPNRARAETQDIMKTKASFVLLLSALFALTIYSPSVFAAGTFSVSCKYSHTKPDDSIVRYGLPGTAMQHDFFGNTGTDAYSDYSTLSANKLTTCDVSGDVSAYWAPQLKRASGIIVPDFAKTYYKNDQPVMPVSPIPPGLQMLAGDHRGTGPNPQINYLCRGGSGYTTTAPTSCPVVTDSNGTYAQLNISIHFPDCWNGKDTTPPRMTGSGHTGPMAFIGYMAYRNKDGTCPADFPVKIPELQMNIQYSLDQDPDLSTAQLSMDPQFVDGAWVPQWGSLYTAHADFISAWKEDTMKYAVDKCSNANTGCAGNLPTYYSPATADAWISSTGAVSATDTQLQVGPGDTILMKFPTPVNTTDYPWSGAKLQTKGQNVTDSSAIMLSLYAAKTDWTETSPMPQAGDCTQQSIGGIYLDNVDQPRLNDVTNYIRSSIASGSAMIGICVRNTTGKTVVFSSREGTYAPALYLK</sequence>
<dbReference type="InterPro" id="IPR018535">
    <property type="entry name" value="DUF1996"/>
</dbReference>
<comment type="caution">
    <text evidence="6">The sequence shown here is derived from an EMBL/GenBank/DDBJ whole genome shotgun (WGS) entry which is preliminary data.</text>
</comment>
<reference evidence="6" key="1">
    <citation type="submission" date="2016-01" db="EMBL/GenBank/DDBJ databases">
        <authorList>
            <person name="Peeters C."/>
        </authorList>
    </citation>
    <scope>NUCLEOTIDE SEQUENCE</scope>
    <source>
        <strain evidence="6">LMG 29321</strain>
    </source>
</reference>
<keyword evidence="7" id="KW-1185">Reference proteome</keyword>
<evidence type="ECO:0000313" key="6">
    <source>
        <dbReference type="EMBL" id="SAK69347.1"/>
    </source>
</evidence>
<keyword evidence="2" id="KW-0964">Secreted</keyword>
<organism evidence="6 7">
    <name type="scientific">Caballeronia calidae</name>
    <dbReference type="NCBI Taxonomy" id="1777139"/>
    <lineage>
        <taxon>Bacteria</taxon>
        <taxon>Pseudomonadati</taxon>
        <taxon>Pseudomonadota</taxon>
        <taxon>Betaproteobacteria</taxon>
        <taxon>Burkholderiales</taxon>
        <taxon>Burkholderiaceae</taxon>
        <taxon>Caballeronia</taxon>
    </lineage>
</organism>
<evidence type="ECO:0000256" key="2">
    <source>
        <dbReference type="ARBA" id="ARBA00022525"/>
    </source>
</evidence>
<proteinExistence type="predicted"/>
<name>A0A158BJ30_9BURK</name>
<dbReference type="PANTHER" id="PTHR43662">
    <property type="match status" value="1"/>
</dbReference>
<evidence type="ECO:0000256" key="1">
    <source>
        <dbReference type="ARBA" id="ARBA00004613"/>
    </source>
</evidence>
<dbReference type="Pfam" id="PF09362">
    <property type="entry name" value="DUF1996"/>
    <property type="match status" value="1"/>
</dbReference>
<evidence type="ECO:0000259" key="5">
    <source>
        <dbReference type="Pfam" id="PF24517"/>
    </source>
</evidence>
<evidence type="ECO:0000259" key="4">
    <source>
        <dbReference type="Pfam" id="PF09362"/>
    </source>
</evidence>
<keyword evidence="3" id="KW-0732">Signal</keyword>
<gene>
    <name evidence="6" type="ORF">AWB78_02674</name>
</gene>
<evidence type="ECO:0000256" key="3">
    <source>
        <dbReference type="ARBA" id="ARBA00022729"/>
    </source>
</evidence>
<feature type="domain" description="Carbohydrate-binding module family 96" evidence="5">
    <location>
        <begin position="321"/>
        <end position="472"/>
    </location>
</feature>
<protein>
    <submittedName>
        <fullName evidence="6">Uncharacterized protein</fullName>
    </submittedName>
</protein>
<dbReference type="AlphaFoldDB" id="A0A158BJ30"/>
<dbReference type="Proteomes" id="UP000071859">
    <property type="component" value="Unassembled WGS sequence"/>
</dbReference>